<dbReference type="Proteomes" id="UP000631653">
    <property type="component" value="Unassembled WGS sequence"/>
</dbReference>
<organism evidence="2 3">
    <name type="scientific">Acetobacter conturbans</name>
    <dbReference type="NCBI Taxonomy" id="1737472"/>
    <lineage>
        <taxon>Bacteria</taxon>
        <taxon>Pseudomonadati</taxon>
        <taxon>Pseudomonadota</taxon>
        <taxon>Alphaproteobacteria</taxon>
        <taxon>Acetobacterales</taxon>
        <taxon>Acetobacteraceae</taxon>
        <taxon>Acetobacter</taxon>
    </lineage>
</organism>
<dbReference type="InterPro" id="IPR049625">
    <property type="entry name" value="Glyco_transf_61_cat"/>
</dbReference>
<sequence length="403" mass="45990">MGSFLRAGYPFRLRLFRIAGRTTPPMSTPIPLPSTNLSAFSDEISRSKVAYTSSVRCPMPVPLFDGQQTDAFARGLELYNVVFSTDRRSIWLPAMTLSMFTIENATVLMGTAVGGMVLDSQNRRIVEPSCFCTYDLARMEASLSGLEVEEELDEAFVGFDAPYANYYHWLLYGLSRTKIACERLPPSVKLIIPDVPRLLDREQFAYSPETFEETLRGYDFGNRLVRMGPGAIRIKKLHFMWHEPTMPELYLTIYEAYRTFDDIEAPFRPDLPRRFYVTREKSVNARISPDEQHAIDQLLAATGIEKIFLEHLDFRSQVALFRQAELIVAPHGAGLANLVFARPGTKVLELNRLLDGQNHLRNCFYLIAAQRKLIYGSFDLSHDDLTAERLMHAIRNLEQNSRI</sequence>
<evidence type="ECO:0000259" key="1">
    <source>
        <dbReference type="Pfam" id="PF04577"/>
    </source>
</evidence>
<accession>A0ABX0JVN5</accession>
<dbReference type="Pfam" id="PF04577">
    <property type="entry name" value="Glyco_transf_61"/>
    <property type="match status" value="1"/>
</dbReference>
<protein>
    <submittedName>
        <fullName evidence="2">DUF563 domain-containing protein</fullName>
    </submittedName>
</protein>
<evidence type="ECO:0000313" key="2">
    <source>
        <dbReference type="EMBL" id="NHN87563.1"/>
    </source>
</evidence>
<gene>
    <name evidence="2" type="ORF">GOB81_02810</name>
</gene>
<feature type="domain" description="Glycosyltransferase 61 catalytic" evidence="1">
    <location>
        <begin position="166"/>
        <end position="348"/>
    </location>
</feature>
<dbReference type="EMBL" id="WOSY01000002">
    <property type="protein sequence ID" value="NHN87563.1"/>
    <property type="molecule type" value="Genomic_DNA"/>
</dbReference>
<keyword evidence="3" id="KW-1185">Reference proteome</keyword>
<evidence type="ECO:0000313" key="3">
    <source>
        <dbReference type="Proteomes" id="UP000631653"/>
    </source>
</evidence>
<reference evidence="2 3" key="1">
    <citation type="journal article" date="2020" name="Int. J. Syst. Evol. Microbiol.">
        <title>Novel acetic acid bacteria from cider fermentations: Acetobacter conturbans sp. nov. and Acetobacter fallax sp. nov.</title>
        <authorList>
            <person name="Sombolestani A.S."/>
            <person name="Cleenwerck I."/>
            <person name="Cnockaert M."/>
            <person name="Borremans W."/>
            <person name="Wieme A.D."/>
            <person name="De Vuyst L."/>
            <person name="Vandamme P."/>
        </authorList>
    </citation>
    <scope>NUCLEOTIDE SEQUENCE [LARGE SCALE GENOMIC DNA]</scope>
    <source>
        <strain evidence="2 3">LMG 1627</strain>
    </source>
</reference>
<proteinExistence type="predicted"/>
<name>A0ABX0JVN5_9PROT</name>
<comment type="caution">
    <text evidence="2">The sequence shown here is derived from an EMBL/GenBank/DDBJ whole genome shotgun (WGS) entry which is preliminary data.</text>
</comment>